<dbReference type="EMBL" id="BMAV01007129">
    <property type="protein sequence ID" value="GFY49670.1"/>
    <property type="molecule type" value="Genomic_DNA"/>
</dbReference>
<comment type="caution">
    <text evidence="1">The sequence shown here is derived from an EMBL/GenBank/DDBJ whole genome shotgun (WGS) entry which is preliminary data.</text>
</comment>
<name>A0A8X6X9X2_9ARAC</name>
<sequence>MNNDSFMRTRKALLSFEGSLLPARMRWPHPLCQHCVRQLLSLERIEYCAHKRPSFVLAELSLRGGVVTISWIQTPANVLKFLEFYEDACFLLACQKVKRADATGVLEYLFAIGAIFQPISRNTLFSPTMAGKEADIVHLQLMIAASEVGHTHCSGTRGMDANKWKSKVDGHPGDPHAPLMIFTYTANDAQHEVSREGTSVG</sequence>
<keyword evidence="2" id="KW-1185">Reference proteome</keyword>
<dbReference type="Proteomes" id="UP000886998">
    <property type="component" value="Unassembled WGS sequence"/>
</dbReference>
<reference evidence="1" key="1">
    <citation type="submission" date="2020-08" db="EMBL/GenBank/DDBJ databases">
        <title>Multicomponent nature underlies the extraordinary mechanical properties of spider dragline silk.</title>
        <authorList>
            <person name="Kono N."/>
            <person name="Nakamura H."/>
            <person name="Mori M."/>
            <person name="Yoshida Y."/>
            <person name="Ohtoshi R."/>
            <person name="Malay A.D."/>
            <person name="Moran D.A.P."/>
            <person name="Tomita M."/>
            <person name="Numata K."/>
            <person name="Arakawa K."/>
        </authorList>
    </citation>
    <scope>NUCLEOTIDE SEQUENCE</scope>
</reference>
<evidence type="ECO:0000313" key="2">
    <source>
        <dbReference type="Proteomes" id="UP000886998"/>
    </source>
</evidence>
<accession>A0A8X6X9X2</accession>
<organism evidence="1 2">
    <name type="scientific">Trichonephila inaurata madagascariensis</name>
    <dbReference type="NCBI Taxonomy" id="2747483"/>
    <lineage>
        <taxon>Eukaryota</taxon>
        <taxon>Metazoa</taxon>
        <taxon>Ecdysozoa</taxon>
        <taxon>Arthropoda</taxon>
        <taxon>Chelicerata</taxon>
        <taxon>Arachnida</taxon>
        <taxon>Araneae</taxon>
        <taxon>Araneomorphae</taxon>
        <taxon>Entelegynae</taxon>
        <taxon>Araneoidea</taxon>
        <taxon>Nephilidae</taxon>
        <taxon>Trichonephila</taxon>
        <taxon>Trichonephila inaurata</taxon>
    </lineage>
</organism>
<dbReference type="OrthoDB" id="10459717at2759"/>
<proteinExistence type="predicted"/>
<evidence type="ECO:0000313" key="1">
    <source>
        <dbReference type="EMBL" id="GFY49670.1"/>
    </source>
</evidence>
<protein>
    <submittedName>
        <fullName evidence="1">Uncharacterized protein</fullName>
    </submittedName>
</protein>
<gene>
    <name evidence="1" type="ORF">TNIN_279831</name>
</gene>
<dbReference type="AlphaFoldDB" id="A0A8X6X9X2"/>